<evidence type="ECO:0000256" key="1">
    <source>
        <dbReference type="ARBA" id="ARBA00022729"/>
    </source>
</evidence>
<dbReference type="SMART" id="SM00257">
    <property type="entry name" value="LysM"/>
    <property type="match status" value="2"/>
</dbReference>
<dbReference type="InterPro" id="IPR018392">
    <property type="entry name" value="LysM"/>
</dbReference>
<dbReference type="Pfam" id="PF01476">
    <property type="entry name" value="LysM"/>
    <property type="match status" value="2"/>
</dbReference>
<sequence>MKKLVISLAGGILLSGFAVTSSVSAEADYKIQKGDTVSEIAETYGTTTEDIKELNNLSSSIIVTGDKLKIDNRRVLEVQKGDTLSELARDLDVDVNDIKDWNKLDSDTIVIGQDLKLDLSIDSLKNFDEFVAERNGQAPVQKQESNKEKNVKQTSNESAEKDEKQTANQSKEEQPVQQANKTEEAAETLTVKATAYTADCEGCSGITATGINLNENPNKKVIAVDPDVIPLGTKVWVEGYGEAIAGDTGGAINGNRIDVHVPTKQKAYDWGVRTVEVKILD</sequence>
<dbReference type="PANTHER" id="PTHR39160:SF6">
    <property type="entry name" value="CELL WALL-BINDING PROTEIN YOCH"/>
    <property type="match status" value="1"/>
</dbReference>
<dbReference type="Proteomes" id="UP001597452">
    <property type="component" value="Unassembled WGS sequence"/>
</dbReference>
<dbReference type="Pfam" id="PF06725">
    <property type="entry name" value="3D"/>
    <property type="match status" value="1"/>
</dbReference>
<feature type="chain" id="PRO_5047070119" evidence="3">
    <location>
        <begin position="28"/>
        <end position="281"/>
    </location>
</feature>
<keyword evidence="6" id="KW-1185">Reference proteome</keyword>
<dbReference type="InterPro" id="IPR010611">
    <property type="entry name" value="3D_dom"/>
</dbReference>
<dbReference type="EMBL" id="JBHUMZ010000025">
    <property type="protein sequence ID" value="MFD2639509.1"/>
    <property type="molecule type" value="Genomic_DNA"/>
</dbReference>
<dbReference type="CDD" id="cd22786">
    <property type="entry name" value="DPBB_YuiC-like"/>
    <property type="match status" value="1"/>
</dbReference>
<dbReference type="SUPFAM" id="SSF50685">
    <property type="entry name" value="Barwin-like endoglucanases"/>
    <property type="match status" value="1"/>
</dbReference>
<evidence type="ECO:0000313" key="6">
    <source>
        <dbReference type="Proteomes" id="UP001597452"/>
    </source>
</evidence>
<evidence type="ECO:0000259" key="4">
    <source>
        <dbReference type="PROSITE" id="PS51782"/>
    </source>
</evidence>
<dbReference type="InterPro" id="IPR051933">
    <property type="entry name" value="Resuscitation_pf_RpfB"/>
</dbReference>
<dbReference type="PROSITE" id="PS51782">
    <property type="entry name" value="LYSM"/>
    <property type="match status" value="2"/>
</dbReference>
<feature type="domain" description="LysM" evidence="4">
    <location>
        <begin position="27"/>
        <end position="70"/>
    </location>
</feature>
<dbReference type="InterPro" id="IPR036908">
    <property type="entry name" value="RlpA-like_sf"/>
</dbReference>
<evidence type="ECO:0000256" key="2">
    <source>
        <dbReference type="SAM" id="MobiDB-lite"/>
    </source>
</evidence>
<keyword evidence="1 3" id="KW-0732">Signal</keyword>
<evidence type="ECO:0000313" key="5">
    <source>
        <dbReference type="EMBL" id="MFD2639509.1"/>
    </source>
</evidence>
<evidence type="ECO:0000256" key="3">
    <source>
        <dbReference type="SAM" id="SignalP"/>
    </source>
</evidence>
<protein>
    <submittedName>
        <fullName evidence="5">LysM peptidoglycan-binding domain-containing protein</fullName>
    </submittedName>
</protein>
<proteinExistence type="predicted"/>
<gene>
    <name evidence="5" type="ORF">ACFSW4_11570</name>
</gene>
<accession>A0ABW5QC83</accession>
<dbReference type="Gene3D" id="3.10.350.10">
    <property type="entry name" value="LysM domain"/>
    <property type="match status" value="2"/>
</dbReference>
<dbReference type="SUPFAM" id="SSF54106">
    <property type="entry name" value="LysM domain"/>
    <property type="match status" value="2"/>
</dbReference>
<feature type="signal peptide" evidence="3">
    <location>
        <begin position="1"/>
        <end position="27"/>
    </location>
</feature>
<reference evidence="6" key="1">
    <citation type="journal article" date="2019" name="Int. J. Syst. Evol. Microbiol.">
        <title>The Global Catalogue of Microorganisms (GCM) 10K type strain sequencing project: providing services to taxonomists for standard genome sequencing and annotation.</title>
        <authorList>
            <consortium name="The Broad Institute Genomics Platform"/>
            <consortium name="The Broad Institute Genome Sequencing Center for Infectious Disease"/>
            <person name="Wu L."/>
            <person name="Ma J."/>
        </authorList>
    </citation>
    <scope>NUCLEOTIDE SEQUENCE [LARGE SCALE GENOMIC DNA]</scope>
    <source>
        <strain evidence="6">TISTR 1571</strain>
    </source>
</reference>
<feature type="domain" description="LysM" evidence="4">
    <location>
        <begin position="74"/>
        <end position="117"/>
    </location>
</feature>
<dbReference type="RefSeq" id="WP_377329434.1">
    <property type="nucleotide sequence ID" value="NZ_JBHUMZ010000025.1"/>
</dbReference>
<dbReference type="PANTHER" id="PTHR39160">
    <property type="entry name" value="CELL WALL-BINDING PROTEIN YOCH"/>
    <property type="match status" value="1"/>
</dbReference>
<name>A0ABW5QC83_9BACI</name>
<dbReference type="InterPro" id="IPR036779">
    <property type="entry name" value="LysM_dom_sf"/>
</dbReference>
<organism evidence="5 6">
    <name type="scientific">Piscibacillus salipiscarius</name>
    <dbReference type="NCBI Taxonomy" id="299480"/>
    <lineage>
        <taxon>Bacteria</taxon>
        <taxon>Bacillati</taxon>
        <taxon>Bacillota</taxon>
        <taxon>Bacilli</taxon>
        <taxon>Bacillales</taxon>
        <taxon>Bacillaceae</taxon>
        <taxon>Piscibacillus</taxon>
    </lineage>
</organism>
<feature type="compositionally biased region" description="Basic and acidic residues" evidence="2">
    <location>
        <begin position="158"/>
        <end position="174"/>
    </location>
</feature>
<dbReference type="Gene3D" id="2.40.40.10">
    <property type="entry name" value="RlpA-like domain"/>
    <property type="match status" value="1"/>
</dbReference>
<comment type="caution">
    <text evidence="5">The sequence shown here is derived from an EMBL/GenBank/DDBJ whole genome shotgun (WGS) entry which is preliminary data.</text>
</comment>
<dbReference type="CDD" id="cd00118">
    <property type="entry name" value="LysM"/>
    <property type="match status" value="2"/>
</dbReference>
<feature type="region of interest" description="Disordered" evidence="2">
    <location>
        <begin position="135"/>
        <end position="183"/>
    </location>
</feature>